<evidence type="ECO:0008006" key="3">
    <source>
        <dbReference type="Google" id="ProtNLM"/>
    </source>
</evidence>
<dbReference type="PANTHER" id="PTHR13954">
    <property type="entry name" value="IRE1-RELATED"/>
    <property type="match status" value="1"/>
</dbReference>
<dbReference type="GO" id="GO:1990604">
    <property type="term" value="C:IRE1-TRAF2-ASK1 complex"/>
    <property type="evidence" value="ECO:0007669"/>
    <property type="project" value="TreeGrafter"/>
</dbReference>
<dbReference type="GO" id="GO:0051082">
    <property type="term" value="F:unfolded protein binding"/>
    <property type="evidence" value="ECO:0007669"/>
    <property type="project" value="TreeGrafter"/>
</dbReference>
<proteinExistence type="predicted"/>
<dbReference type="InterPro" id="IPR045133">
    <property type="entry name" value="IRE1/2-like"/>
</dbReference>
<sequence length="100" mass="11109">MKENEGGSTATSIRHRGTVKSDVFTEGLIFGYYLLNGCHPFGSNFHTLPSNILKNDAVNLKKIILQPPQPIHDVIMEMLKSDPVERISSSDVVSRLTNIK</sequence>
<accession>A0A8J2WM18</accession>
<organism evidence="1 2">
    <name type="scientific">Daphnia galeata</name>
    <dbReference type="NCBI Taxonomy" id="27404"/>
    <lineage>
        <taxon>Eukaryota</taxon>
        <taxon>Metazoa</taxon>
        <taxon>Ecdysozoa</taxon>
        <taxon>Arthropoda</taxon>
        <taxon>Crustacea</taxon>
        <taxon>Branchiopoda</taxon>
        <taxon>Diplostraca</taxon>
        <taxon>Cladocera</taxon>
        <taxon>Anomopoda</taxon>
        <taxon>Daphniidae</taxon>
        <taxon>Daphnia</taxon>
    </lineage>
</organism>
<dbReference type="AlphaFoldDB" id="A0A8J2WM18"/>
<protein>
    <recommendedName>
        <fullName evidence="3">Protein kinase domain-containing protein</fullName>
    </recommendedName>
</protein>
<evidence type="ECO:0000313" key="2">
    <source>
        <dbReference type="Proteomes" id="UP000789390"/>
    </source>
</evidence>
<dbReference type="GO" id="GO:0070059">
    <property type="term" value="P:intrinsic apoptotic signaling pathway in response to endoplasmic reticulum stress"/>
    <property type="evidence" value="ECO:0007669"/>
    <property type="project" value="TreeGrafter"/>
</dbReference>
<reference evidence="1" key="1">
    <citation type="submission" date="2021-11" db="EMBL/GenBank/DDBJ databases">
        <authorList>
            <person name="Schell T."/>
        </authorList>
    </citation>
    <scope>NUCLEOTIDE SEQUENCE</scope>
    <source>
        <strain evidence="1">M5</strain>
    </source>
</reference>
<dbReference type="EMBL" id="CAKKLH010000310">
    <property type="protein sequence ID" value="CAH0111150.1"/>
    <property type="molecule type" value="Genomic_DNA"/>
</dbReference>
<dbReference type="OrthoDB" id="10503258at2759"/>
<dbReference type="GO" id="GO:0004521">
    <property type="term" value="F:RNA endonuclease activity"/>
    <property type="evidence" value="ECO:0007669"/>
    <property type="project" value="InterPro"/>
</dbReference>
<dbReference type="InterPro" id="IPR011009">
    <property type="entry name" value="Kinase-like_dom_sf"/>
</dbReference>
<evidence type="ECO:0000313" key="1">
    <source>
        <dbReference type="EMBL" id="CAH0111150.1"/>
    </source>
</evidence>
<comment type="caution">
    <text evidence="1">The sequence shown here is derived from an EMBL/GenBank/DDBJ whole genome shotgun (WGS) entry which is preliminary data.</text>
</comment>
<dbReference type="GO" id="GO:0036498">
    <property type="term" value="P:IRE1-mediated unfolded protein response"/>
    <property type="evidence" value="ECO:0007669"/>
    <property type="project" value="TreeGrafter"/>
</dbReference>
<dbReference type="GO" id="GO:0004674">
    <property type="term" value="F:protein serine/threonine kinase activity"/>
    <property type="evidence" value="ECO:0007669"/>
    <property type="project" value="InterPro"/>
</dbReference>
<dbReference type="SUPFAM" id="SSF56112">
    <property type="entry name" value="Protein kinase-like (PK-like)"/>
    <property type="match status" value="1"/>
</dbReference>
<name>A0A8J2WM18_9CRUS</name>
<keyword evidence="2" id="KW-1185">Reference proteome</keyword>
<dbReference type="Proteomes" id="UP000789390">
    <property type="component" value="Unassembled WGS sequence"/>
</dbReference>
<gene>
    <name evidence="1" type="ORF">DGAL_LOCUS14768</name>
</gene>
<dbReference type="PANTHER" id="PTHR13954:SF6">
    <property type="entry name" value="NON-SPECIFIC SERINE_THREONINE PROTEIN KINASE"/>
    <property type="match status" value="1"/>
</dbReference>
<dbReference type="Gene3D" id="1.10.510.10">
    <property type="entry name" value="Transferase(Phosphotransferase) domain 1"/>
    <property type="match status" value="1"/>
</dbReference>